<dbReference type="CDD" id="cd06200">
    <property type="entry name" value="SiR_like1"/>
    <property type="match status" value="1"/>
</dbReference>
<dbReference type="PROSITE" id="PS51384">
    <property type="entry name" value="FAD_FR"/>
    <property type="match status" value="1"/>
</dbReference>
<evidence type="ECO:0000256" key="1">
    <source>
        <dbReference type="ARBA" id="ARBA00022630"/>
    </source>
</evidence>
<dbReference type="Gene3D" id="3.40.50.80">
    <property type="entry name" value="Nucleotide-binding domain of ferredoxin-NADP reductase (FNR) module"/>
    <property type="match status" value="1"/>
</dbReference>
<dbReference type="Pfam" id="PF00175">
    <property type="entry name" value="NAD_binding_1"/>
    <property type="match status" value="1"/>
</dbReference>
<dbReference type="AlphaFoldDB" id="A0A1G8H1W3"/>
<dbReference type="InterPro" id="IPR023173">
    <property type="entry name" value="NADPH_Cyt_P450_Rdtase_alpha"/>
</dbReference>
<dbReference type="Gene3D" id="2.40.30.10">
    <property type="entry name" value="Translation factors"/>
    <property type="match status" value="1"/>
</dbReference>
<accession>A0A1G8H1W3</accession>
<dbReference type="InterPro" id="IPR001709">
    <property type="entry name" value="Flavoprot_Pyr_Nucl_cyt_Rdtase"/>
</dbReference>
<evidence type="ECO:0000313" key="5">
    <source>
        <dbReference type="Proteomes" id="UP000198606"/>
    </source>
</evidence>
<dbReference type="PANTHER" id="PTHR19384">
    <property type="entry name" value="NITRIC OXIDE SYNTHASE-RELATED"/>
    <property type="match status" value="1"/>
</dbReference>
<evidence type="ECO:0000259" key="3">
    <source>
        <dbReference type="PROSITE" id="PS51384"/>
    </source>
</evidence>
<dbReference type="SUPFAM" id="SSF52343">
    <property type="entry name" value="Ferredoxin reductase-like, C-terminal NADP-linked domain"/>
    <property type="match status" value="1"/>
</dbReference>
<dbReference type="EC" id="1.6.2.4" evidence="2"/>
<dbReference type="PANTHER" id="PTHR19384:SF17">
    <property type="entry name" value="NADPH--CYTOCHROME P450 REDUCTASE"/>
    <property type="match status" value="1"/>
</dbReference>
<dbReference type="Proteomes" id="UP000198606">
    <property type="component" value="Unassembled WGS sequence"/>
</dbReference>
<dbReference type="GO" id="GO:0050660">
    <property type="term" value="F:flavin adenine dinucleotide binding"/>
    <property type="evidence" value="ECO:0007669"/>
    <property type="project" value="TreeGrafter"/>
</dbReference>
<dbReference type="Gene3D" id="1.20.990.10">
    <property type="entry name" value="NADPH-cytochrome p450 Reductase, Chain A, domain 3"/>
    <property type="match status" value="1"/>
</dbReference>
<dbReference type="STRING" id="29435.SAMN05216588_11020"/>
<proteinExistence type="predicted"/>
<dbReference type="GO" id="GO:0003958">
    <property type="term" value="F:NADPH-hemoprotein reductase activity"/>
    <property type="evidence" value="ECO:0007669"/>
    <property type="project" value="UniProtKB-EC"/>
</dbReference>
<dbReference type="InterPro" id="IPR001433">
    <property type="entry name" value="OxRdtase_FAD/NAD-bd"/>
</dbReference>
<organism evidence="4 5">
    <name type="scientific">Phytopseudomonas flavescens</name>
    <dbReference type="NCBI Taxonomy" id="29435"/>
    <lineage>
        <taxon>Bacteria</taxon>
        <taxon>Pseudomonadati</taxon>
        <taxon>Pseudomonadota</taxon>
        <taxon>Gammaproteobacteria</taxon>
        <taxon>Pseudomonadales</taxon>
        <taxon>Pseudomonadaceae</taxon>
        <taxon>Phytopseudomonas</taxon>
    </lineage>
</organism>
<dbReference type="SUPFAM" id="SSF63380">
    <property type="entry name" value="Riboflavin synthase domain-like"/>
    <property type="match status" value="1"/>
</dbReference>
<dbReference type="PRINTS" id="PR00371">
    <property type="entry name" value="FPNCR"/>
</dbReference>
<sequence length="350" mass="38388">MSSRGAQRLGERIEVDGDDEQALLGWQRQLAELTGVQPLPVQQVPFDGWTLHERTCLNPLGQGQSTWLIGLQPPPATTWEAGDILEILPRNGQAQVARWLHEHGLQALESVLVESSGHTLGEALSARQLPCSASHLVGLHAQALLEALVPLPSREYSIASLPEDGKLELIVRQQRLATGELGVGSGWLTEHLPLAGHLLARIRRNSNFHVPVDDRPLILIGNGTGLAGLRSLLKARIGAGHARNWLLFGERNAEHDFYCAAELQGWSDDGLLQRLDLAFSRDQAQPVYVQDRLREAAEELRAWIADGAAVYVCGSLQGMAAGVDQVLREVLGEAVVEELVEQGRYRRDVY</sequence>
<dbReference type="GO" id="GO:0010181">
    <property type="term" value="F:FMN binding"/>
    <property type="evidence" value="ECO:0007669"/>
    <property type="project" value="TreeGrafter"/>
</dbReference>
<protein>
    <recommendedName>
        <fullName evidence="2">NADPH--hemoprotein reductase</fullName>
        <ecNumber evidence="2">1.6.2.4</ecNumber>
    </recommendedName>
</protein>
<evidence type="ECO:0000256" key="2">
    <source>
        <dbReference type="ARBA" id="ARBA00023797"/>
    </source>
</evidence>
<name>A0A1G8H1W3_9GAMM</name>
<evidence type="ECO:0000313" key="4">
    <source>
        <dbReference type="EMBL" id="SDI00623.1"/>
    </source>
</evidence>
<gene>
    <name evidence="4" type="ORF">SAMN05216588_11020</name>
</gene>
<dbReference type="RefSeq" id="WP_244158177.1">
    <property type="nucleotide sequence ID" value="NZ_FNDG01000010.1"/>
</dbReference>
<keyword evidence="1" id="KW-0285">Flavoprotein</keyword>
<feature type="domain" description="FAD-binding FR-type" evidence="3">
    <location>
        <begin position="44"/>
        <end position="211"/>
    </location>
</feature>
<dbReference type="EMBL" id="FNDG01000010">
    <property type="protein sequence ID" value="SDI00623.1"/>
    <property type="molecule type" value="Genomic_DNA"/>
</dbReference>
<dbReference type="InterPro" id="IPR017938">
    <property type="entry name" value="Riboflavin_synthase-like_b-brl"/>
</dbReference>
<dbReference type="InterPro" id="IPR039261">
    <property type="entry name" value="FNR_nucleotide-bd"/>
</dbReference>
<dbReference type="GO" id="GO:0005829">
    <property type="term" value="C:cytosol"/>
    <property type="evidence" value="ECO:0007669"/>
    <property type="project" value="TreeGrafter"/>
</dbReference>
<dbReference type="InterPro" id="IPR017927">
    <property type="entry name" value="FAD-bd_FR_type"/>
</dbReference>
<reference evidence="4 5" key="1">
    <citation type="submission" date="2016-10" db="EMBL/GenBank/DDBJ databases">
        <authorList>
            <person name="de Groot N.N."/>
        </authorList>
    </citation>
    <scope>NUCLEOTIDE SEQUENCE [LARGE SCALE GENOMIC DNA]</scope>
    <source>
        <strain evidence="4 5">LMG 18387</strain>
    </source>
</reference>